<dbReference type="SUPFAM" id="SSF81464">
    <property type="entry name" value="Cytochrome c oxidase subunit II-like, transmembrane region"/>
    <property type="match status" value="1"/>
</dbReference>
<dbReference type="PROSITE" id="PS50999">
    <property type="entry name" value="COX2_TM"/>
    <property type="match status" value="1"/>
</dbReference>
<dbReference type="NCBIfam" id="TIGR02866">
    <property type="entry name" value="CoxB"/>
    <property type="match status" value="1"/>
</dbReference>
<comment type="similarity">
    <text evidence="2 17">Belongs to the cytochrome c oxidase subunit 2 family.</text>
</comment>
<keyword evidence="8" id="KW-1278">Translocase</keyword>
<keyword evidence="9 17" id="KW-0249">Electron transport</keyword>
<dbReference type="Pfam" id="PF00034">
    <property type="entry name" value="Cytochrom_C"/>
    <property type="match status" value="1"/>
</dbReference>
<evidence type="ECO:0000256" key="1">
    <source>
        <dbReference type="ARBA" id="ARBA00004141"/>
    </source>
</evidence>
<keyword evidence="6 17" id="KW-0812">Transmembrane</keyword>
<proteinExistence type="inferred from homology"/>
<evidence type="ECO:0000256" key="13">
    <source>
        <dbReference type="ARBA" id="ARBA00023136"/>
    </source>
</evidence>
<keyword evidence="25" id="KW-1185">Reference proteome</keyword>
<feature type="domain" description="Cytochrome oxidase subunit II copper A binding" evidence="21">
    <location>
        <begin position="146"/>
        <end position="260"/>
    </location>
</feature>
<protein>
    <recommendedName>
        <fullName evidence="18">Cytochrome c oxidase subunit 2</fullName>
        <ecNumber evidence="18">7.1.1.9</ecNumber>
    </recommendedName>
</protein>
<keyword evidence="7 16" id="KW-0479">Metal-binding</keyword>
<keyword evidence="13 20" id="KW-0472">Membrane</keyword>
<accession>A0ABS2PI07</accession>
<dbReference type="InterPro" id="IPR001505">
    <property type="entry name" value="Copper_CuA"/>
</dbReference>
<evidence type="ECO:0000256" key="6">
    <source>
        <dbReference type="ARBA" id="ARBA00022692"/>
    </source>
</evidence>
<evidence type="ECO:0000256" key="4">
    <source>
        <dbReference type="ARBA" id="ARBA00022617"/>
    </source>
</evidence>
<dbReference type="PRINTS" id="PR01166">
    <property type="entry name" value="CYCOXIDASEII"/>
</dbReference>
<evidence type="ECO:0000256" key="15">
    <source>
        <dbReference type="ARBA" id="ARBA00047816"/>
    </source>
</evidence>
<dbReference type="Gene3D" id="2.60.40.420">
    <property type="entry name" value="Cupredoxins - blue copper proteins"/>
    <property type="match status" value="1"/>
</dbReference>
<comment type="caution">
    <text evidence="24">The sequence shown here is derived from an EMBL/GenBank/DDBJ whole genome shotgun (WGS) entry which is preliminary data.</text>
</comment>
<comment type="cofactor">
    <cofactor evidence="18">
        <name>Cu cation</name>
        <dbReference type="ChEBI" id="CHEBI:23378"/>
    </cofactor>
    <text evidence="18">Binds a copper A center.</text>
</comment>
<dbReference type="PANTHER" id="PTHR22888">
    <property type="entry name" value="CYTOCHROME C OXIDASE, SUBUNIT II"/>
    <property type="match status" value="1"/>
</dbReference>
<evidence type="ECO:0000256" key="8">
    <source>
        <dbReference type="ARBA" id="ARBA00022967"/>
    </source>
</evidence>
<dbReference type="RefSeq" id="WP_204699803.1">
    <property type="nucleotide sequence ID" value="NZ_JAFBEC010000023.1"/>
</dbReference>
<dbReference type="PROSITE" id="PS50857">
    <property type="entry name" value="COX2_CUA"/>
    <property type="match status" value="1"/>
</dbReference>
<sequence>MNGLRRLFKFAPFMAVFLFLAGCGERRLTALDPMGPQSQWIYDNMILSLYVMAIVIIVVFVLFFIVVVRFRHKEGDNEYPEQVHGSTKLEVAWTVIPLFLLAILAVPTVTGQFYLSNTGLEAQEAENEEEVDEEELDAESAEELGDDVMKITATGHQFWWQFDYDFGDDSFTAGNEVYVPVDTKVAFVLEAEDVMHSFWVPALAGKVDNIPGIENYMWLEASEPGVYKGKCAELCGPSHALMDFRLIALEQDEFDEWATAMQEEEEAPTESLANEGREIFEEQSCLNCHAVDGDGGAMGPSLANFGDRETIANYLDVTDENLKAWIQDPQSLKQGNEMPAYPDLSDEELDALVAYLNQLEKLDPETKEGLERD</sequence>
<dbReference type="EC" id="7.1.1.9" evidence="18"/>
<keyword evidence="19" id="KW-0175">Coiled coil</keyword>
<keyword evidence="3 17" id="KW-0813">Transport</keyword>
<dbReference type="InterPro" id="IPR008972">
    <property type="entry name" value="Cupredoxin"/>
</dbReference>
<evidence type="ECO:0000256" key="20">
    <source>
        <dbReference type="SAM" id="Phobius"/>
    </source>
</evidence>
<evidence type="ECO:0000256" key="17">
    <source>
        <dbReference type="RuleBase" id="RU000456"/>
    </source>
</evidence>
<evidence type="ECO:0000256" key="3">
    <source>
        <dbReference type="ARBA" id="ARBA00022448"/>
    </source>
</evidence>
<dbReference type="InterPro" id="IPR036257">
    <property type="entry name" value="Cyt_c_oxidase_su2_TM_sf"/>
</dbReference>
<comment type="subcellular location">
    <subcellularLocation>
        <location evidence="17">Cell membrane</location>
        <topology evidence="17">Multi-pass membrane protein</topology>
    </subcellularLocation>
    <subcellularLocation>
        <location evidence="1">Membrane</location>
        <topology evidence="1">Multi-pass membrane protein</topology>
    </subcellularLocation>
</comment>
<dbReference type="Gene3D" id="1.10.287.90">
    <property type="match status" value="1"/>
</dbReference>
<evidence type="ECO:0000259" key="22">
    <source>
        <dbReference type="PROSITE" id="PS50999"/>
    </source>
</evidence>
<dbReference type="InterPro" id="IPR002429">
    <property type="entry name" value="CcO_II-like_C"/>
</dbReference>
<evidence type="ECO:0000256" key="12">
    <source>
        <dbReference type="ARBA" id="ARBA00023008"/>
    </source>
</evidence>
<dbReference type="PANTHER" id="PTHR22888:SF10">
    <property type="entry name" value="CYTOCHROME C OXIDASE SUBUNIT 2"/>
    <property type="match status" value="1"/>
</dbReference>
<evidence type="ECO:0000256" key="11">
    <source>
        <dbReference type="ARBA" id="ARBA00023004"/>
    </source>
</evidence>
<feature type="transmembrane region" description="Helical" evidence="20">
    <location>
        <begin position="50"/>
        <end position="70"/>
    </location>
</feature>
<dbReference type="SUPFAM" id="SSF46626">
    <property type="entry name" value="Cytochrome c"/>
    <property type="match status" value="1"/>
</dbReference>
<dbReference type="PROSITE" id="PS51007">
    <property type="entry name" value="CYTC"/>
    <property type="match status" value="1"/>
</dbReference>
<feature type="domain" description="Cytochrome c" evidence="23">
    <location>
        <begin position="271"/>
        <end position="360"/>
    </location>
</feature>
<dbReference type="PROSITE" id="PS00078">
    <property type="entry name" value="COX2"/>
    <property type="match status" value="1"/>
</dbReference>
<evidence type="ECO:0000313" key="25">
    <source>
        <dbReference type="Proteomes" id="UP000741863"/>
    </source>
</evidence>
<reference evidence="24 25" key="1">
    <citation type="submission" date="2021-01" db="EMBL/GenBank/DDBJ databases">
        <title>Genomic Encyclopedia of Type Strains, Phase IV (KMG-IV): sequencing the most valuable type-strain genomes for metagenomic binning, comparative biology and taxonomic classification.</title>
        <authorList>
            <person name="Goeker M."/>
        </authorList>
    </citation>
    <scope>NUCLEOTIDE SEQUENCE [LARGE SCALE GENOMIC DNA]</scope>
    <source>
        <strain evidence="24 25">DSM 25540</strain>
    </source>
</reference>
<comment type="function">
    <text evidence="14 18">Subunits I and II form the functional core of the enzyme complex. Electrons originating in cytochrome c are transferred via heme a and Cu(A) to the binuclear center formed by heme a3 and Cu(B).</text>
</comment>
<feature type="transmembrane region" description="Helical" evidence="20">
    <location>
        <begin position="91"/>
        <end position="115"/>
    </location>
</feature>
<dbReference type="SUPFAM" id="SSF49503">
    <property type="entry name" value="Cupredoxins"/>
    <property type="match status" value="1"/>
</dbReference>
<dbReference type="Pfam" id="PF02790">
    <property type="entry name" value="COX2_TM"/>
    <property type="match status" value="1"/>
</dbReference>
<evidence type="ECO:0000256" key="10">
    <source>
        <dbReference type="ARBA" id="ARBA00022989"/>
    </source>
</evidence>
<evidence type="ECO:0000256" key="5">
    <source>
        <dbReference type="ARBA" id="ARBA00022660"/>
    </source>
</evidence>
<dbReference type="InterPro" id="IPR034236">
    <property type="entry name" value="CuRO_CcO_Caa3_II"/>
</dbReference>
<dbReference type="Proteomes" id="UP000741863">
    <property type="component" value="Unassembled WGS sequence"/>
</dbReference>
<keyword evidence="4 16" id="KW-0349">Heme</keyword>
<evidence type="ECO:0000256" key="16">
    <source>
        <dbReference type="PROSITE-ProRule" id="PRU00433"/>
    </source>
</evidence>
<dbReference type="InterPro" id="IPR045187">
    <property type="entry name" value="CcO_II"/>
</dbReference>
<keyword evidence="11 16" id="KW-0408">Iron</keyword>
<evidence type="ECO:0000259" key="23">
    <source>
        <dbReference type="PROSITE" id="PS51007"/>
    </source>
</evidence>
<keyword evidence="12 18" id="KW-0186">Copper</keyword>
<feature type="coiled-coil region" evidence="19">
    <location>
        <begin position="117"/>
        <end position="144"/>
    </location>
</feature>
<evidence type="ECO:0000313" key="24">
    <source>
        <dbReference type="EMBL" id="MBM7635074.1"/>
    </source>
</evidence>
<evidence type="ECO:0000256" key="2">
    <source>
        <dbReference type="ARBA" id="ARBA00007866"/>
    </source>
</evidence>
<dbReference type="InterPro" id="IPR009056">
    <property type="entry name" value="Cyt_c-like_dom"/>
</dbReference>
<gene>
    <name evidence="24" type="ORF">JOD17_004217</name>
</gene>
<evidence type="ECO:0000259" key="21">
    <source>
        <dbReference type="PROSITE" id="PS50857"/>
    </source>
</evidence>
<dbReference type="InterPro" id="IPR011759">
    <property type="entry name" value="Cyt_c_oxidase_su2_TM_dom"/>
</dbReference>
<evidence type="ECO:0000256" key="9">
    <source>
        <dbReference type="ARBA" id="ARBA00022982"/>
    </source>
</evidence>
<evidence type="ECO:0000256" key="7">
    <source>
        <dbReference type="ARBA" id="ARBA00022723"/>
    </source>
</evidence>
<evidence type="ECO:0000256" key="19">
    <source>
        <dbReference type="SAM" id="Coils"/>
    </source>
</evidence>
<dbReference type="CDD" id="cd04213">
    <property type="entry name" value="CuRO_CcO_Caa3_II"/>
    <property type="match status" value="1"/>
</dbReference>
<dbReference type="InterPro" id="IPR036909">
    <property type="entry name" value="Cyt_c-like_dom_sf"/>
</dbReference>
<comment type="catalytic activity">
    <reaction evidence="15 18">
        <text>4 Fe(II)-[cytochrome c] + O2 + 8 H(+)(in) = 4 Fe(III)-[cytochrome c] + 2 H2O + 4 H(+)(out)</text>
        <dbReference type="Rhea" id="RHEA:11436"/>
        <dbReference type="Rhea" id="RHEA-COMP:10350"/>
        <dbReference type="Rhea" id="RHEA-COMP:14399"/>
        <dbReference type="ChEBI" id="CHEBI:15377"/>
        <dbReference type="ChEBI" id="CHEBI:15378"/>
        <dbReference type="ChEBI" id="CHEBI:15379"/>
        <dbReference type="ChEBI" id="CHEBI:29033"/>
        <dbReference type="ChEBI" id="CHEBI:29034"/>
        <dbReference type="EC" id="7.1.1.9"/>
    </reaction>
</comment>
<evidence type="ECO:0000256" key="14">
    <source>
        <dbReference type="ARBA" id="ARBA00024688"/>
    </source>
</evidence>
<dbReference type="InterPro" id="IPR014222">
    <property type="entry name" value="Cyt_c_oxidase_su2"/>
</dbReference>
<dbReference type="Pfam" id="PF00116">
    <property type="entry name" value="COX2"/>
    <property type="match status" value="1"/>
</dbReference>
<organism evidence="24 25">
    <name type="scientific">Geomicrobium sediminis</name>
    <dbReference type="NCBI Taxonomy" id="1347788"/>
    <lineage>
        <taxon>Bacteria</taxon>
        <taxon>Bacillati</taxon>
        <taxon>Bacillota</taxon>
        <taxon>Bacilli</taxon>
        <taxon>Bacillales</taxon>
        <taxon>Geomicrobium</taxon>
    </lineage>
</organism>
<dbReference type="PROSITE" id="PS51257">
    <property type="entry name" value="PROKAR_LIPOPROTEIN"/>
    <property type="match status" value="1"/>
</dbReference>
<keyword evidence="10 20" id="KW-1133">Transmembrane helix</keyword>
<evidence type="ECO:0000256" key="18">
    <source>
        <dbReference type="RuleBase" id="RU004024"/>
    </source>
</evidence>
<keyword evidence="5 17" id="KW-0679">Respiratory chain</keyword>
<feature type="domain" description="Cytochrome oxidase subunit II transmembrane region profile" evidence="22">
    <location>
        <begin position="22"/>
        <end position="119"/>
    </location>
</feature>
<name>A0ABS2PI07_9BACL</name>
<dbReference type="EMBL" id="JAFBEC010000023">
    <property type="protein sequence ID" value="MBM7635074.1"/>
    <property type="molecule type" value="Genomic_DNA"/>
</dbReference>